<accession>A0A1H0KJB7</accession>
<keyword evidence="3" id="KW-0808">Transferase</keyword>
<dbReference type="Proteomes" id="UP000198860">
    <property type="component" value="Unassembled WGS sequence"/>
</dbReference>
<dbReference type="InterPro" id="IPR001296">
    <property type="entry name" value="Glyco_trans_1"/>
</dbReference>
<evidence type="ECO:0000313" key="3">
    <source>
        <dbReference type="EMBL" id="SDO56039.1"/>
    </source>
</evidence>
<evidence type="ECO:0000313" key="4">
    <source>
        <dbReference type="Proteomes" id="UP000198860"/>
    </source>
</evidence>
<dbReference type="InterPro" id="IPR028098">
    <property type="entry name" value="Glyco_trans_4-like_N"/>
</dbReference>
<dbReference type="EMBL" id="FNIZ01000006">
    <property type="protein sequence ID" value="SDO56039.1"/>
    <property type="molecule type" value="Genomic_DNA"/>
</dbReference>
<gene>
    <name evidence="3" type="ORF">SAMN05421677_10639</name>
</gene>
<dbReference type="Pfam" id="PF13439">
    <property type="entry name" value="Glyco_transf_4"/>
    <property type="match status" value="1"/>
</dbReference>
<dbReference type="OrthoDB" id="9787617at2"/>
<dbReference type="Gene3D" id="3.40.50.2000">
    <property type="entry name" value="Glycogen Phosphorylase B"/>
    <property type="match status" value="2"/>
</dbReference>
<keyword evidence="4" id="KW-1185">Reference proteome</keyword>
<dbReference type="STRING" id="240303.SAMN05421677_10639"/>
<dbReference type="GO" id="GO:0016757">
    <property type="term" value="F:glycosyltransferase activity"/>
    <property type="evidence" value="ECO:0007669"/>
    <property type="project" value="InterPro"/>
</dbReference>
<dbReference type="InterPro" id="IPR050194">
    <property type="entry name" value="Glycosyltransferase_grp1"/>
</dbReference>
<reference evidence="4" key="1">
    <citation type="submission" date="2016-10" db="EMBL/GenBank/DDBJ databases">
        <authorList>
            <person name="Varghese N."/>
            <person name="Submissions S."/>
        </authorList>
    </citation>
    <scope>NUCLEOTIDE SEQUENCE [LARGE SCALE GENOMIC DNA]</scope>
    <source>
        <strain evidence="4">CGMCC 1.3703</strain>
    </source>
</reference>
<dbReference type="RefSeq" id="WP_089651927.1">
    <property type="nucleotide sequence ID" value="NZ_FNIZ01000006.1"/>
</dbReference>
<feature type="domain" description="Glycosyl transferase family 1" evidence="1">
    <location>
        <begin position="203"/>
        <end position="349"/>
    </location>
</feature>
<evidence type="ECO:0000259" key="2">
    <source>
        <dbReference type="Pfam" id="PF13439"/>
    </source>
</evidence>
<dbReference type="SUPFAM" id="SSF53756">
    <property type="entry name" value="UDP-Glycosyltransferase/glycogen phosphorylase"/>
    <property type="match status" value="1"/>
</dbReference>
<proteinExistence type="predicted"/>
<dbReference type="Pfam" id="PF00534">
    <property type="entry name" value="Glycos_transf_1"/>
    <property type="match status" value="1"/>
</dbReference>
<dbReference type="PANTHER" id="PTHR45947">
    <property type="entry name" value="SULFOQUINOVOSYL TRANSFERASE SQD2"/>
    <property type="match status" value="1"/>
</dbReference>
<dbReference type="AlphaFoldDB" id="A0A1H0KJB7"/>
<evidence type="ECO:0000259" key="1">
    <source>
        <dbReference type="Pfam" id="PF00534"/>
    </source>
</evidence>
<sequence length="381" mass="43793">MKIFVIPSAYPNDCNPNSGTFVHEQCRALKQDGHEVIVLDATAYGYKNWFISNVNNFEKSKIDDVEIYAMHYRGLMSTRIPRLAVHCYLNRLRILYQHAIAEHGLPDLFFAHFTFTSGYGALILSKETGIPYIVTEHHSLFLKSNLHPFIKRITIEVIEGASAFICVSEHLRTAMKKFEPANKKICVVPNLIDDKFRFAPMPSAPPFIFFSAGNLVENKNFHLLIEAFCRAFSKQEKVILKIAGSGPEKSRLEKLIRYYGREKQIYLLGNLKRDVIMNFFKECHCFVLPSKYETFGIVYREAMAVGRPVISSRNGGVLDGWNEQYGRLLSSNDIESCKSEMIYMYKNINMYNSKLISKYTVEKYSKAAVVKNINRILKNIM</sequence>
<name>A0A1H0KJB7_HALAD</name>
<protein>
    <submittedName>
        <fullName evidence="3">Glycosyltransferase involved in cell wall bisynthesis</fullName>
    </submittedName>
</protein>
<organism evidence="3 4">
    <name type="scientific">Halobacillus aidingensis</name>
    <dbReference type="NCBI Taxonomy" id="240303"/>
    <lineage>
        <taxon>Bacteria</taxon>
        <taxon>Bacillati</taxon>
        <taxon>Bacillota</taxon>
        <taxon>Bacilli</taxon>
        <taxon>Bacillales</taxon>
        <taxon>Bacillaceae</taxon>
        <taxon>Halobacillus</taxon>
    </lineage>
</organism>
<feature type="domain" description="Glycosyltransferase subfamily 4-like N-terminal" evidence="2">
    <location>
        <begin position="19"/>
        <end position="194"/>
    </location>
</feature>
<dbReference type="PANTHER" id="PTHR45947:SF13">
    <property type="entry name" value="TRANSFERASE"/>
    <property type="match status" value="1"/>
</dbReference>